<reference evidence="3 4" key="1">
    <citation type="submission" date="2024-09" db="EMBL/GenBank/DDBJ databases">
        <title>Chromosome-scale assembly of Riccia fluitans.</title>
        <authorList>
            <person name="Paukszto L."/>
            <person name="Sawicki J."/>
            <person name="Karawczyk K."/>
            <person name="Piernik-Szablinska J."/>
            <person name="Szczecinska M."/>
            <person name="Mazdziarz M."/>
        </authorList>
    </citation>
    <scope>NUCLEOTIDE SEQUENCE [LARGE SCALE GENOMIC DNA]</scope>
    <source>
        <strain evidence="3">Rf_01</strain>
        <tissue evidence="3">Aerial parts of the thallus</tissue>
    </source>
</reference>
<protein>
    <submittedName>
        <fullName evidence="3">Uncharacterized protein</fullName>
    </submittedName>
</protein>
<evidence type="ECO:0000313" key="4">
    <source>
        <dbReference type="Proteomes" id="UP001605036"/>
    </source>
</evidence>
<evidence type="ECO:0000256" key="2">
    <source>
        <dbReference type="SAM" id="Phobius"/>
    </source>
</evidence>
<sequence length="312" mass="34622">MASSEGTPAVPQDDGSAKQGVTFNNLIEDSSMCLLLLSLWLCVVGVMLRNLYEECRLHRNFSQAGFSFTCLLIGIGGGYGAALAFNSYDERVDLVYIGYVTISGFALTLIAMLMIMAEFCWWKLVHAGEWTPAPERNENAVGGNAEPGSHPHGELLGKSGSFNVGWVADWLRGGPRPDREKGARKWIFVRYLPDYLPSVDREGQSDVATTCRVKQGVDLCAWNQPSPTAKKFNLGTCSTVCLDSACRISGGKARLKRQVFFKEIWEAFLHIIATRIEFRNINLSNLFSRRPSSQDHLHGEKRRISAEITPDP</sequence>
<organism evidence="3 4">
    <name type="scientific">Riccia fluitans</name>
    <dbReference type="NCBI Taxonomy" id="41844"/>
    <lineage>
        <taxon>Eukaryota</taxon>
        <taxon>Viridiplantae</taxon>
        <taxon>Streptophyta</taxon>
        <taxon>Embryophyta</taxon>
        <taxon>Marchantiophyta</taxon>
        <taxon>Marchantiopsida</taxon>
        <taxon>Marchantiidae</taxon>
        <taxon>Marchantiales</taxon>
        <taxon>Ricciaceae</taxon>
        <taxon>Riccia</taxon>
    </lineage>
</organism>
<name>A0ABD1YV09_9MARC</name>
<keyword evidence="2" id="KW-1133">Transmembrane helix</keyword>
<keyword evidence="2" id="KW-0812">Transmembrane</keyword>
<feature type="region of interest" description="Disordered" evidence="1">
    <location>
        <begin position="290"/>
        <end position="312"/>
    </location>
</feature>
<dbReference type="EMBL" id="JBHFFA010000003">
    <property type="protein sequence ID" value="KAL2634358.1"/>
    <property type="molecule type" value="Genomic_DNA"/>
</dbReference>
<accession>A0ABD1YV09</accession>
<dbReference type="Proteomes" id="UP001605036">
    <property type="component" value="Unassembled WGS sequence"/>
</dbReference>
<feature type="transmembrane region" description="Helical" evidence="2">
    <location>
        <begin position="94"/>
        <end position="115"/>
    </location>
</feature>
<gene>
    <name evidence="3" type="ORF">R1flu_005837</name>
</gene>
<keyword evidence="4" id="KW-1185">Reference proteome</keyword>
<evidence type="ECO:0000256" key="1">
    <source>
        <dbReference type="SAM" id="MobiDB-lite"/>
    </source>
</evidence>
<feature type="transmembrane region" description="Helical" evidence="2">
    <location>
        <begin position="64"/>
        <end position="88"/>
    </location>
</feature>
<feature type="transmembrane region" description="Helical" evidence="2">
    <location>
        <begin position="34"/>
        <end position="52"/>
    </location>
</feature>
<evidence type="ECO:0000313" key="3">
    <source>
        <dbReference type="EMBL" id="KAL2634358.1"/>
    </source>
</evidence>
<dbReference type="AlphaFoldDB" id="A0ABD1YV09"/>
<feature type="compositionally biased region" description="Basic and acidic residues" evidence="1">
    <location>
        <begin position="292"/>
        <end position="305"/>
    </location>
</feature>
<keyword evidence="2" id="KW-0472">Membrane</keyword>
<comment type="caution">
    <text evidence="3">The sequence shown here is derived from an EMBL/GenBank/DDBJ whole genome shotgun (WGS) entry which is preliminary data.</text>
</comment>
<proteinExistence type="predicted"/>